<feature type="transmembrane region" description="Helical" evidence="1">
    <location>
        <begin position="12"/>
        <end position="34"/>
    </location>
</feature>
<sequence length="142" mass="16094">MLIIRLKAIAPSLIFLIAGMAAFCFSIINIIGYFEFQNEITYSWVTCFAFLASFVIIIFSFYPIHVAFYGVPMPIYKAKKTYKIALVFFVASLVFPIIFSYVYTGKLESLGYIACRGTPLGWTPMMATKYVTDKKLCLAPKK</sequence>
<feature type="transmembrane region" description="Helical" evidence="1">
    <location>
        <begin position="40"/>
        <end position="64"/>
    </location>
</feature>
<proteinExistence type="predicted"/>
<evidence type="ECO:0000256" key="1">
    <source>
        <dbReference type="SAM" id="Phobius"/>
    </source>
</evidence>
<gene>
    <name evidence="2" type="ORF">I8608_001775</name>
</gene>
<protein>
    <submittedName>
        <fullName evidence="2">DUF1240 domain-containing protein</fullName>
    </submittedName>
</protein>
<evidence type="ECO:0000313" key="3">
    <source>
        <dbReference type="Proteomes" id="UP000865968"/>
    </source>
</evidence>
<dbReference type="RefSeq" id="WP_349466546.1">
    <property type="nucleotide sequence ID" value="NZ_JBEEWI010000005.1"/>
</dbReference>
<dbReference type="AlphaFoldDB" id="A0AAN5RZS3"/>
<organism evidence="2 3">
    <name type="scientific">Morganella morganii</name>
    <name type="common">Proteus morganii</name>
    <dbReference type="NCBI Taxonomy" id="582"/>
    <lineage>
        <taxon>Bacteria</taxon>
        <taxon>Pseudomonadati</taxon>
        <taxon>Pseudomonadota</taxon>
        <taxon>Gammaproteobacteria</taxon>
        <taxon>Enterobacterales</taxon>
        <taxon>Morganellaceae</taxon>
        <taxon>Morganella</taxon>
    </lineage>
</organism>
<keyword evidence="1" id="KW-1133">Transmembrane helix</keyword>
<dbReference type="Proteomes" id="UP000865968">
    <property type="component" value="Unassembled WGS sequence"/>
</dbReference>
<evidence type="ECO:0000313" key="2">
    <source>
        <dbReference type="EMBL" id="HAT3808928.1"/>
    </source>
</evidence>
<reference evidence="2" key="2">
    <citation type="submission" date="2020-10" db="EMBL/GenBank/DDBJ databases">
        <authorList>
            <consortium name="NCBI Pathogen Detection Project"/>
        </authorList>
    </citation>
    <scope>NUCLEOTIDE SEQUENCE</scope>
    <source>
        <strain evidence="2">Morganella morganii ARLG-3209</strain>
    </source>
</reference>
<dbReference type="EMBL" id="DACSWI010000004">
    <property type="protein sequence ID" value="HAT3808928.1"/>
    <property type="molecule type" value="Genomic_DNA"/>
</dbReference>
<accession>A0AAN5RZS3</accession>
<feature type="transmembrane region" description="Helical" evidence="1">
    <location>
        <begin position="84"/>
        <end position="103"/>
    </location>
</feature>
<name>A0AAN5RZS3_MORMO</name>
<keyword evidence="1" id="KW-0812">Transmembrane</keyword>
<comment type="caution">
    <text evidence="2">The sequence shown here is derived from an EMBL/GenBank/DDBJ whole genome shotgun (WGS) entry which is preliminary data.</text>
</comment>
<reference evidence="2" key="1">
    <citation type="journal article" date="2018" name="Genome Biol.">
        <title>SKESA: strategic k-mer extension for scrupulous assemblies.</title>
        <authorList>
            <person name="Souvorov A."/>
            <person name="Agarwala R."/>
            <person name="Lipman D.J."/>
        </authorList>
    </citation>
    <scope>NUCLEOTIDE SEQUENCE</scope>
    <source>
        <strain evidence="2">Morganella morganii ARLG-3209</strain>
    </source>
</reference>
<keyword evidence="1" id="KW-0472">Membrane</keyword>